<feature type="domain" description="FAD-binding" evidence="4">
    <location>
        <begin position="5"/>
        <end position="112"/>
    </location>
</feature>
<organism evidence="5 6">
    <name type="scientific">Arthrobacter citreus</name>
    <dbReference type="NCBI Taxonomy" id="1670"/>
    <lineage>
        <taxon>Bacteria</taxon>
        <taxon>Bacillati</taxon>
        <taxon>Actinomycetota</taxon>
        <taxon>Actinomycetes</taxon>
        <taxon>Micrococcales</taxon>
        <taxon>Micrococcaceae</taxon>
        <taxon>Arthrobacter</taxon>
    </lineage>
</organism>
<protein>
    <submittedName>
        <fullName evidence="5">FAD-dependent monooxygenase</fullName>
    </submittedName>
</protein>
<dbReference type="Pfam" id="PF01494">
    <property type="entry name" value="FAD_binding_3"/>
    <property type="match status" value="2"/>
</dbReference>
<dbReference type="EMBL" id="CP151657">
    <property type="protein sequence ID" value="WZP15848.1"/>
    <property type="molecule type" value="Genomic_DNA"/>
</dbReference>
<dbReference type="Gene3D" id="3.50.50.60">
    <property type="entry name" value="FAD/NAD(P)-binding domain"/>
    <property type="match status" value="1"/>
</dbReference>
<dbReference type="InterPro" id="IPR044560">
    <property type="entry name" value="MOase"/>
</dbReference>
<dbReference type="Proteomes" id="UP001448858">
    <property type="component" value="Chromosome"/>
</dbReference>
<evidence type="ECO:0000256" key="2">
    <source>
        <dbReference type="ARBA" id="ARBA00023033"/>
    </source>
</evidence>
<proteinExistence type="inferred from homology"/>
<sequence length="351" mass="36850">MRGSALVIGAGIAGTAAARGLLRAGWSVQVLERNAAMPGSGTALGMWPEAMRALDALGAGSTVRAGSVERSGARILRPDGSEIAALGKGRAARLVPRTVLLEALADELPAETIQWNFPVTGPESLPHADVVIAADGISSRLRTAQFGIRPRPLGTVAFRGTVPGPTGEVSETWGPGRLFGITPLDHQNTNWFACFRSGDPMLSGLGTDLSPEALQSRAGEILGRLYRNWHPEVGRVLGQLDGNPVDYRELSDIPRLPSYVFGRTALLGDAAHGMAPNLGRGACEALLDAAALVEALAAAPDAGTALHRYDANRRRRGTRMVLMARLLNRASTAGKFTTVRNAAVSAAARFS</sequence>
<dbReference type="RefSeq" id="WP_342023500.1">
    <property type="nucleotide sequence ID" value="NZ_CP151657.1"/>
</dbReference>
<evidence type="ECO:0000256" key="3">
    <source>
        <dbReference type="ARBA" id="ARBA00024018"/>
    </source>
</evidence>
<name>A0ABZ2ZUM9_9MICC</name>
<dbReference type="PANTHER" id="PTHR45934:SF9">
    <property type="entry name" value="FAD_NAD(P)-BINDING OXIDOREDUCTASE FAMILY PROTEIN"/>
    <property type="match status" value="1"/>
</dbReference>
<dbReference type="PRINTS" id="PR00420">
    <property type="entry name" value="RNGMNOXGNASE"/>
</dbReference>
<evidence type="ECO:0000256" key="1">
    <source>
        <dbReference type="ARBA" id="ARBA00023002"/>
    </source>
</evidence>
<dbReference type="InterPro" id="IPR002938">
    <property type="entry name" value="FAD-bd"/>
</dbReference>
<accession>A0ABZ2ZUM9</accession>
<dbReference type="GO" id="GO:0004497">
    <property type="term" value="F:monooxygenase activity"/>
    <property type="evidence" value="ECO:0007669"/>
    <property type="project" value="UniProtKB-KW"/>
</dbReference>
<evidence type="ECO:0000259" key="4">
    <source>
        <dbReference type="Pfam" id="PF01494"/>
    </source>
</evidence>
<evidence type="ECO:0000313" key="6">
    <source>
        <dbReference type="Proteomes" id="UP001448858"/>
    </source>
</evidence>
<evidence type="ECO:0000313" key="5">
    <source>
        <dbReference type="EMBL" id="WZP15848.1"/>
    </source>
</evidence>
<keyword evidence="2 5" id="KW-0503">Monooxygenase</keyword>
<dbReference type="InterPro" id="IPR036188">
    <property type="entry name" value="FAD/NAD-bd_sf"/>
</dbReference>
<gene>
    <name evidence="5" type="ORF">AAE021_17155</name>
</gene>
<dbReference type="PANTHER" id="PTHR45934">
    <property type="entry name" value="FAD/NAD(P)-BINDING OXIDOREDUCTASE FAMILY PROTEIN"/>
    <property type="match status" value="1"/>
</dbReference>
<keyword evidence="1" id="KW-0560">Oxidoreductase</keyword>
<feature type="domain" description="FAD-binding" evidence="4">
    <location>
        <begin position="258"/>
        <end position="321"/>
    </location>
</feature>
<keyword evidence="6" id="KW-1185">Reference proteome</keyword>
<reference evidence="5 6" key="1">
    <citation type="submission" date="2024-04" db="EMBL/GenBank/DDBJ databases">
        <title>Arthrobacter sp. from Plains bison fecal sample.</title>
        <authorList>
            <person name="Ruzzini A."/>
        </authorList>
    </citation>
    <scope>NUCLEOTIDE SEQUENCE [LARGE SCALE GENOMIC DNA]</scope>
    <source>
        <strain evidence="5 6">EINP1</strain>
    </source>
</reference>
<comment type="similarity">
    <text evidence="3">Belongs to the 3-hydroxybenzoate 6-hydroxylase family.</text>
</comment>
<dbReference type="SUPFAM" id="SSF51905">
    <property type="entry name" value="FAD/NAD(P)-binding domain"/>
    <property type="match status" value="1"/>
</dbReference>